<dbReference type="Proteomes" id="UP001229421">
    <property type="component" value="Unassembled WGS sequence"/>
</dbReference>
<sequence length="262" mass="30372">MSLSIFSQKDICISISGIIIEVLWHLSRRLENKYFLRRMVCFMQLPFHVVDLIITLLAISSNGAREIVHVSATCKILKYVTERAHILRKVNFQCLAYTEDFTKHHHPKDLLLVCTQAGNVAAKLIFAKALLYNDRWFRQMIEYSNQEAYDVRLPHKGLLDYRSIVRSFIERGSCTDIIRMRYHLVNYVIRYAGYNVADRFGILEAIESMCTLMARRIHEYGIRSLRLSGTVDMSPSLLNHQVRGDRVRVLGMFDALFPTVPA</sequence>
<evidence type="ECO:0000313" key="1">
    <source>
        <dbReference type="EMBL" id="KAK1412408.1"/>
    </source>
</evidence>
<organism evidence="1 2">
    <name type="scientific">Tagetes erecta</name>
    <name type="common">African marigold</name>
    <dbReference type="NCBI Taxonomy" id="13708"/>
    <lineage>
        <taxon>Eukaryota</taxon>
        <taxon>Viridiplantae</taxon>
        <taxon>Streptophyta</taxon>
        <taxon>Embryophyta</taxon>
        <taxon>Tracheophyta</taxon>
        <taxon>Spermatophyta</taxon>
        <taxon>Magnoliopsida</taxon>
        <taxon>eudicotyledons</taxon>
        <taxon>Gunneridae</taxon>
        <taxon>Pentapetalae</taxon>
        <taxon>asterids</taxon>
        <taxon>campanulids</taxon>
        <taxon>Asterales</taxon>
        <taxon>Asteraceae</taxon>
        <taxon>Asteroideae</taxon>
        <taxon>Heliantheae alliance</taxon>
        <taxon>Tageteae</taxon>
        <taxon>Tagetes</taxon>
    </lineage>
</organism>
<reference evidence="1" key="1">
    <citation type="journal article" date="2023" name="bioRxiv">
        <title>Improved chromosome-level genome assembly for marigold (Tagetes erecta).</title>
        <authorList>
            <person name="Jiang F."/>
            <person name="Yuan L."/>
            <person name="Wang S."/>
            <person name="Wang H."/>
            <person name="Xu D."/>
            <person name="Wang A."/>
            <person name="Fan W."/>
        </authorList>
    </citation>
    <scope>NUCLEOTIDE SEQUENCE</scope>
    <source>
        <strain evidence="1">WSJ</strain>
        <tissue evidence="1">Leaf</tissue>
    </source>
</reference>
<name>A0AAD8JYL0_TARER</name>
<keyword evidence="2" id="KW-1185">Reference proteome</keyword>
<protein>
    <submittedName>
        <fullName evidence="1">Uncharacterized protein</fullName>
    </submittedName>
</protein>
<comment type="caution">
    <text evidence="1">The sequence shown here is derived from an EMBL/GenBank/DDBJ whole genome shotgun (WGS) entry which is preliminary data.</text>
</comment>
<accession>A0AAD8JYL0</accession>
<proteinExistence type="predicted"/>
<gene>
    <name evidence="1" type="ORF">QVD17_33637</name>
</gene>
<dbReference type="EMBL" id="JAUHHV010000009">
    <property type="protein sequence ID" value="KAK1412408.1"/>
    <property type="molecule type" value="Genomic_DNA"/>
</dbReference>
<dbReference type="AlphaFoldDB" id="A0AAD8JYL0"/>
<evidence type="ECO:0000313" key="2">
    <source>
        <dbReference type="Proteomes" id="UP001229421"/>
    </source>
</evidence>